<name>A0A240U2S6_9BURK</name>
<evidence type="ECO:0000313" key="2">
    <source>
        <dbReference type="EMBL" id="ART52169.1"/>
    </source>
</evidence>
<dbReference type="InterPro" id="IPR027444">
    <property type="entry name" value="H-NS_C_dom"/>
</dbReference>
<proteinExistence type="predicted"/>
<gene>
    <name evidence="2" type="ORF">CBP34_11605</name>
</gene>
<organism evidence="2 3">
    <name type="scientific">Acidovorax carolinensis</name>
    <dbReference type="NCBI Taxonomy" id="553814"/>
    <lineage>
        <taxon>Bacteria</taxon>
        <taxon>Pseudomonadati</taxon>
        <taxon>Pseudomonadota</taxon>
        <taxon>Betaproteobacteria</taxon>
        <taxon>Burkholderiales</taxon>
        <taxon>Comamonadaceae</taxon>
        <taxon>Acidovorax</taxon>
    </lineage>
</organism>
<evidence type="ECO:0000313" key="3">
    <source>
        <dbReference type="Proteomes" id="UP000194432"/>
    </source>
</evidence>
<dbReference type="SUPFAM" id="SSF81273">
    <property type="entry name" value="H-NS histone-like proteins"/>
    <property type="match status" value="1"/>
</dbReference>
<sequence length="90" mass="10176">MTTYRELLEQRAALDQKIAVARKAEAKQALETIHTLIAEFGFTAQQVFPWKPAVKCVDAKYRDPLTGASWSGRGRAPKWIEGKNRAEFLV</sequence>
<dbReference type="AlphaFoldDB" id="A0A240U2S6"/>
<dbReference type="EMBL" id="CP021361">
    <property type="protein sequence ID" value="ART52169.1"/>
    <property type="molecule type" value="Genomic_DNA"/>
</dbReference>
<accession>A0A240U2S6</accession>
<dbReference type="RefSeq" id="WP_094098099.1">
    <property type="nucleotide sequence ID" value="NZ_CP021361.1"/>
</dbReference>
<dbReference type="Gene3D" id="4.10.430.30">
    <property type="match status" value="1"/>
</dbReference>
<feature type="domain" description="DNA-binding protein H-NS-like C-terminal" evidence="1">
    <location>
        <begin position="51"/>
        <end position="90"/>
    </location>
</feature>
<dbReference type="Pfam" id="PF00816">
    <property type="entry name" value="Histone_HNS"/>
    <property type="match status" value="1"/>
</dbReference>
<dbReference type="KEGG" id="acin:CBP34_11605"/>
<dbReference type="SMART" id="SM00528">
    <property type="entry name" value="HNS"/>
    <property type="match status" value="1"/>
</dbReference>
<evidence type="ECO:0000259" key="1">
    <source>
        <dbReference type="SMART" id="SM00528"/>
    </source>
</evidence>
<keyword evidence="3" id="KW-1185">Reference proteome</keyword>
<dbReference type="GO" id="GO:0003677">
    <property type="term" value="F:DNA binding"/>
    <property type="evidence" value="ECO:0007669"/>
    <property type="project" value="InterPro"/>
</dbReference>
<dbReference type="Proteomes" id="UP000194432">
    <property type="component" value="Chromosome 1"/>
</dbReference>
<protein>
    <submittedName>
        <fullName evidence="2">Histone</fullName>
    </submittedName>
</protein>
<reference evidence="2 3" key="1">
    <citation type="submission" date="2017-05" db="EMBL/GenBank/DDBJ databases">
        <title>Polyphasic characterization of four soil-derived phenanthrene-degrading Acidovorax strains and proposal of Acidovorax phenanthrenivorans sp. nov.</title>
        <authorList>
            <person name="Singleton D.R."/>
            <person name="Lee J."/>
            <person name="Dickey A.N."/>
            <person name="Stroud A."/>
            <person name="Scholl E.H."/>
            <person name="Wright F.A."/>
            <person name="Aitken M.D."/>
        </authorList>
    </citation>
    <scope>NUCLEOTIDE SEQUENCE [LARGE SCALE GENOMIC DNA]</scope>
    <source>
        <strain evidence="2">NA3</strain>
    </source>
</reference>